<evidence type="ECO:0008006" key="3">
    <source>
        <dbReference type="Google" id="ProtNLM"/>
    </source>
</evidence>
<name>A0A1T3NJX9_9ACTN</name>
<dbReference type="InterPro" id="IPR011659">
    <property type="entry name" value="WD40"/>
</dbReference>
<dbReference type="Gene3D" id="2.120.10.30">
    <property type="entry name" value="TolB, C-terminal domain"/>
    <property type="match status" value="1"/>
</dbReference>
<dbReference type="RefSeq" id="WP_078981852.1">
    <property type="nucleotide sequence ID" value="NZ_MWQN01000004.1"/>
</dbReference>
<protein>
    <recommendedName>
        <fullName evidence="3">TolB-like translocation protein</fullName>
    </recommendedName>
</protein>
<dbReference type="InterPro" id="IPR011042">
    <property type="entry name" value="6-blade_b-propeller_TolB-like"/>
</dbReference>
<dbReference type="STRING" id="159449.B4N89_41735"/>
<dbReference type="AlphaFoldDB" id="A0A1T3NJX9"/>
<accession>A0A1T3NJX9</accession>
<comment type="caution">
    <text evidence="1">The sequence shown here is derived from an EMBL/GenBank/DDBJ whole genome shotgun (WGS) entry which is preliminary data.</text>
</comment>
<organism evidence="1 2">
    <name type="scientific">Embleya scabrispora</name>
    <dbReference type="NCBI Taxonomy" id="159449"/>
    <lineage>
        <taxon>Bacteria</taxon>
        <taxon>Bacillati</taxon>
        <taxon>Actinomycetota</taxon>
        <taxon>Actinomycetes</taxon>
        <taxon>Kitasatosporales</taxon>
        <taxon>Streptomycetaceae</taxon>
        <taxon>Embleya</taxon>
    </lineage>
</organism>
<keyword evidence="2" id="KW-1185">Reference proteome</keyword>
<evidence type="ECO:0000313" key="2">
    <source>
        <dbReference type="Proteomes" id="UP000190037"/>
    </source>
</evidence>
<dbReference type="EMBL" id="MWQN01000004">
    <property type="protein sequence ID" value="OPC77092.1"/>
    <property type="molecule type" value="Genomic_DNA"/>
</dbReference>
<evidence type="ECO:0000313" key="1">
    <source>
        <dbReference type="EMBL" id="OPC77092.1"/>
    </source>
</evidence>
<dbReference type="Pfam" id="PF07676">
    <property type="entry name" value="PD40"/>
    <property type="match status" value="1"/>
</dbReference>
<proteinExistence type="predicted"/>
<dbReference type="SUPFAM" id="SSF69304">
    <property type="entry name" value="Tricorn protease N-terminal domain"/>
    <property type="match status" value="1"/>
</dbReference>
<gene>
    <name evidence="1" type="ORF">B4N89_41735</name>
</gene>
<sequence>MKPRPRILIAVAGFVALLAVAIVAIGTAAGPARRIADAGTPGAVSLAPGPRLLARSLAADSRDHLISVATPDTGGGRTVSTTSCVRLYAAAGTGICLRLDGGLRTFEAVVLGPDLDPRRTLPLVGVPNRAQVSPSGRMVTWTVFVTGDSYNGGHFSTRVGILDTRTGELVSTLEDWSVLVDDKPYEAADLNFWGVTFTRDDGHFYATMSTAGRRRLVHGDLATRTLRTVRENVECPSLSPDGTRLAFKSAVDGDPRHGWRLSVLDLAGGTVTPLAETRSVDDQATWVDARTVAYALPRGRGHADVWHVPADGSGVPRLVIPDADSPVALAPPEAPEERAAT</sequence>
<dbReference type="OrthoDB" id="9808778at2"/>
<reference evidence="1 2" key="1">
    <citation type="submission" date="2017-03" db="EMBL/GenBank/DDBJ databases">
        <title>Draft genome sequence of Streptomyces scabrisporus NF3, endophyte isolated from Amphipterygium adstringens.</title>
        <authorList>
            <person name="Vazquez M."/>
            <person name="Ceapa C.D."/>
            <person name="Rodriguez Luna D."/>
            <person name="Sanchez Esquivel S."/>
        </authorList>
    </citation>
    <scope>NUCLEOTIDE SEQUENCE [LARGE SCALE GENOMIC DNA]</scope>
    <source>
        <strain evidence="1 2">NF3</strain>
    </source>
</reference>
<dbReference type="Proteomes" id="UP000190037">
    <property type="component" value="Unassembled WGS sequence"/>
</dbReference>